<dbReference type="AlphaFoldDB" id="A0A2M4B360"/>
<protein>
    <submittedName>
        <fullName evidence="1">Putative secreted protein</fullName>
    </submittedName>
</protein>
<proteinExistence type="predicted"/>
<evidence type="ECO:0000313" key="1">
    <source>
        <dbReference type="EMBL" id="MBW47476.1"/>
    </source>
</evidence>
<dbReference type="EMBL" id="GGFK01014155">
    <property type="protein sequence ID" value="MBW47476.1"/>
    <property type="molecule type" value="Transcribed_RNA"/>
</dbReference>
<name>A0A2M4B360_9DIPT</name>
<organism evidence="1">
    <name type="scientific">Anopheles triannulatus</name>
    <dbReference type="NCBI Taxonomy" id="58253"/>
    <lineage>
        <taxon>Eukaryota</taxon>
        <taxon>Metazoa</taxon>
        <taxon>Ecdysozoa</taxon>
        <taxon>Arthropoda</taxon>
        <taxon>Hexapoda</taxon>
        <taxon>Insecta</taxon>
        <taxon>Pterygota</taxon>
        <taxon>Neoptera</taxon>
        <taxon>Endopterygota</taxon>
        <taxon>Diptera</taxon>
        <taxon>Nematocera</taxon>
        <taxon>Culicoidea</taxon>
        <taxon>Culicidae</taxon>
        <taxon>Anophelinae</taxon>
        <taxon>Anopheles</taxon>
    </lineage>
</organism>
<reference evidence="1" key="1">
    <citation type="submission" date="2018-01" db="EMBL/GenBank/DDBJ databases">
        <title>An insight into the sialome of Amazonian anophelines.</title>
        <authorList>
            <person name="Ribeiro J.M."/>
            <person name="Scarpassa V."/>
            <person name="Calvo E."/>
        </authorList>
    </citation>
    <scope>NUCLEOTIDE SEQUENCE</scope>
    <source>
        <tissue evidence="1">Salivary glands</tissue>
    </source>
</reference>
<sequence length="66" mass="7303">MAMATAVVTITTTITSAHRHCRRPTVTAGPGTICTAANRVSVVFRHRTSRSVYRRNGTCCHRHRLP</sequence>
<accession>A0A2M4B360</accession>